<dbReference type="EMBL" id="JAFEJA010000001">
    <property type="protein sequence ID" value="MBM9621001.1"/>
    <property type="molecule type" value="Genomic_DNA"/>
</dbReference>
<feature type="compositionally biased region" description="Pro residues" evidence="1">
    <location>
        <begin position="460"/>
        <end position="480"/>
    </location>
</feature>
<feature type="region of interest" description="Disordered" evidence="1">
    <location>
        <begin position="253"/>
        <end position="338"/>
    </location>
</feature>
<proteinExistence type="predicted"/>
<dbReference type="RefSeq" id="WP_205374910.1">
    <property type="nucleotide sequence ID" value="NZ_JAFEJA010000001.1"/>
</dbReference>
<comment type="caution">
    <text evidence="2">The sequence shown here is derived from an EMBL/GenBank/DDBJ whole genome shotgun (WGS) entry which is preliminary data.</text>
</comment>
<name>A0ABS2UTW1_9ACTN</name>
<evidence type="ECO:0000313" key="3">
    <source>
        <dbReference type="Proteomes" id="UP000664109"/>
    </source>
</evidence>
<sequence length="532" mass="55613">MSAAVAHAAPTGAAPARPHAAAPAAAGARPRAGGGLRICVPLRLVVGAQYRDAALRTYIKIAALSLRPAGCRAKVVTIAGWLNTSASEIERGLRDLQNPDPVDGITEVITTRKTLPDGTGESAHRTVRPLDTDAGGELFVWIPVRAADVLRPRLLRLYAAIAYAQARRMPLTVRELADHLRHESGDHQGETLTARQTARLLEELAATGWITVHHRQGPRGRHAYEANPSPLHAVPAPAAATVVVVPAAPARTRVPAKAADVCPDIRDGSAPDDHDGSPCEEDRPTDRPDYSPSSAVGSAVRRLPVVAGEPVDNSAPDTFRSGRRRGTSGACSGGPADGSAPTLSARAWSVLAPVRHLLDGDERGFVLARIEREISRQLAAGVGIARITDRLQRRYACTTPVRDGGRWILGAGLPRRGCGLDACEDGVIWHSGQACGVCADLALTPPPGEPQAPAAAEEQPPIPAPAAAPPPALPPGPIPPELTRGQLAALRAAAGPDTIRAAVAQYGRAHATYLYGWRALAAYDDAGGPDAQ</sequence>
<protein>
    <submittedName>
        <fullName evidence="2">Uncharacterized protein</fullName>
    </submittedName>
</protein>
<feature type="region of interest" description="Disordered" evidence="1">
    <location>
        <begin position="448"/>
        <end position="482"/>
    </location>
</feature>
<evidence type="ECO:0000313" key="2">
    <source>
        <dbReference type="EMBL" id="MBM9621001.1"/>
    </source>
</evidence>
<keyword evidence="3" id="KW-1185">Reference proteome</keyword>
<dbReference type="Proteomes" id="UP000664109">
    <property type="component" value="Unassembled WGS sequence"/>
</dbReference>
<organism evidence="2 3">
    <name type="scientific">Streptomyces zhihengii</name>
    <dbReference type="NCBI Taxonomy" id="1818004"/>
    <lineage>
        <taxon>Bacteria</taxon>
        <taxon>Bacillati</taxon>
        <taxon>Actinomycetota</taxon>
        <taxon>Actinomycetes</taxon>
        <taxon>Kitasatosporales</taxon>
        <taxon>Streptomycetaceae</taxon>
        <taxon>Streptomyces</taxon>
    </lineage>
</organism>
<feature type="compositionally biased region" description="Basic and acidic residues" evidence="1">
    <location>
        <begin position="263"/>
        <end position="289"/>
    </location>
</feature>
<accession>A0ABS2UTW1</accession>
<reference evidence="2 3" key="1">
    <citation type="journal article" date="2016" name="Arch. Microbiol.">
        <title>Streptomyces zhihengii sp. nov., isolated from rhizospheric soil of Psammosilene tunicoides.</title>
        <authorList>
            <person name="Huang M.J."/>
            <person name="Fei J.J."/>
            <person name="Salam N."/>
            <person name="Kim C.J."/>
            <person name="Hozzein W.N."/>
            <person name="Xiao M."/>
            <person name="Huang H.Q."/>
            <person name="Li W.J."/>
        </authorList>
    </citation>
    <scope>NUCLEOTIDE SEQUENCE [LARGE SCALE GENOMIC DNA]</scope>
    <source>
        <strain evidence="2 3">YIM T102</strain>
    </source>
</reference>
<gene>
    <name evidence="2" type="ORF">JE024_20110</name>
</gene>
<evidence type="ECO:0000256" key="1">
    <source>
        <dbReference type="SAM" id="MobiDB-lite"/>
    </source>
</evidence>